<name>A0A1I8AAC3_9BILA</name>
<dbReference type="WBParaSite" id="L893_g3697.t1">
    <property type="protein sequence ID" value="L893_g3697.t1"/>
    <property type="gene ID" value="L893_g3697"/>
</dbReference>
<dbReference type="Proteomes" id="UP000095287">
    <property type="component" value="Unplaced"/>
</dbReference>
<evidence type="ECO:0000313" key="1">
    <source>
        <dbReference type="Proteomes" id="UP000095287"/>
    </source>
</evidence>
<protein>
    <submittedName>
        <fullName evidence="2">Secreted protein</fullName>
    </submittedName>
</protein>
<sequence>MGRLHSSRKFRYYFAKTIVNYIGQMVAEWPTRGCVPVGGMRCAVQLGTIPHVLTGVALHNFTAPDNASSPSGQHSIDHL</sequence>
<proteinExistence type="predicted"/>
<evidence type="ECO:0000313" key="2">
    <source>
        <dbReference type="WBParaSite" id="L893_g3697.t1"/>
    </source>
</evidence>
<reference evidence="2" key="1">
    <citation type="submission" date="2016-11" db="UniProtKB">
        <authorList>
            <consortium name="WormBaseParasite"/>
        </authorList>
    </citation>
    <scope>IDENTIFICATION</scope>
</reference>
<organism evidence="1 2">
    <name type="scientific">Steinernema glaseri</name>
    <dbReference type="NCBI Taxonomy" id="37863"/>
    <lineage>
        <taxon>Eukaryota</taxon>
        <taxon>Metazoa</taxon>
        <taxon>Ecdysozoa</taxon>
        <taxon>Nematoda</taxon>
        <taxon>Chromadorea</taxon>
        <taxon>Rhabditida</taxon>
        <taxon>Tylenchina</taxon>
        <taxon>Panagrolaimomorpha</taxon>
        <taxon>Strongyloidoidea</taxon>
        <taxon>Steinernematidae</taxon>
        <taxon>Steinernema</taxon>
    </lineage>
</organism>
<accession>A0A1I8AAC3</accession>
<dbReference type="AlphaFoldDB" id="A0A1I8AAC3"/>
<keyword evidence="1" id="KW-1185">Reference proteome</keyword>